<evidence type="ECO:0000313" key="2">
    <source>
        <dbReference type="EMBL" id="GAK56230.1"/>
    </source>
</evidence>
<organism evidence="2">
    <name type="scientific">Vecturithrix granuli</name>
    <dbReference type="NCBI Taxonomy" id="1499967"/>
    <lineage>
        <taxon>Bacteria</taxon>
        <taxon>Candidatus Moduliflexota</taxon>
        <taxon>Candidatus Vecturitrichia</taxon>
        <taxon>Candidatus Vecturitrichales</taxon>
        <taxon>Candidatus Vecturitrichaceae</taxon>
        <taxon>Candidatus Vecturithrix</taxon>
    </lineage>
</organism>
<evidence type="ECO:0000313" key="3">
    <source>
        <dbReference type="Proteomes" id="UP000030661"/>
    </source>
</evidence>
<dbReference type="PANTHER" id="PTHR36173:SF2">
    <property type="entry name" value="RIBONUCLEASE VAPC16"/>
    <property type="match status" value="1"/>
</dbReference>
<reference evidence="2" key="1">
    <citation type="journal article" date="2015" name="PeerJ">
        <title>First genomic representation of candidate bacterial phylum KSB3 points to enhanced environmental sensing as a trigger of wastewater bulking.</title>
        <authorList>
            <person name="Sekiguchi Y."/>
            <person name="Ohashi A."/>
            <person name="Parks D.H."/>
            <person name="Yamauchi T."/>
            <person name="Tyson G.W."/>
            <person name="Hugenholtz P."/>
        </authorList>
    </citation>
    <scope>NUCLEOTIDE SEQUENCE [LARGE SCALE GENOMIC DNA]</scope>
</reference>
<protein>
    <submittedName>
        <fullName evidence="2">Twitching motility protein PilT</fullName>
    </submittedName>
</protein>
<dbReference type="PANTHER" id="PTHR36173">
    <property type="entry name" value="RIBONUCLEASE VAPC16-RELATED"/>
    <property type="match status" value="1"/>
</dbReference>
<keyword evidence="3" id="KW-1185">Reference proteome</keyword>
<dbReference type="SUPFAM" id="SSF88723">
    <property type="entry name" value="PIN domain-like"/>
    <property type="match status" value="1"/>
</dbReference>
<dbReference type="InterPro" id="IPR002716">
    <property type="entry name" value="PIN_dom"/>
</dbReference>
<proteinExistence type="predicted"/>
<dbReference type="EMBL" id="DF820464">
    <property type="protein sequence ID" value="GAK56230.1"/>
    <property type="molecule type" value="Genomic_DNA"/>
</dbReference>
<evidence type="ECO:0000259" key="1">
    <source>
        <dbReference type="Pfam" id="PF01850"/>
    </source>
</evidence>
<dbReference type="eggNOG" id="COG3744">
    <property type="taxonomic scope" value="Bacteria"/>
</dbReference>
<dbReference type="InterPro" id="IPR041705">
    <property type="entry name" value="PIN_Sll0205"/>
</dbReference>
<dbReference type="HOGENOM" id="CLU_129890_0_1_0"/>
<dbReference type="Gene3D" id="3.40.50.1010">
    <property type="entry name" value="5'-nuclease"/>
    <property type="match status" value="1"/>
</dbReference>
<accession>A0A081BV75</accession>
<dbReference type="AlphaFoldDB" id="A0A081BV75"/>
<dbReference type="STRING" id="1499967.U27_03192"/>
<dbReference type="Proteomes" id="UP000030661">
    <property type="component" value="Unassembled WGS sequence"/>
</dbReference>
<name>A0A081BV75_VECG1</name>
<dbReference type="InterPro" id="IPR052919">
    <property type="entry name" value="TA_system_RNase"/>
</dbReference>
<dbReference type="InterPro" id="IPR029060">
    <property type="entry name" value="PIN-like_dom_sf"/>
</dbReference>
<feature type="domain" description="PIN" evidence="1">
    <location>
        <begin position="3"/>
        <end position="122"/>
    </location>
</feature>
<dbReference type="CDD" id="cd09872">
    <property type="entry name" value="PIN_Sll0205-like"/>
    <property type="match status" value="1"/>
</dbReference>
<gene>
    <name evidence="2" type="ORF">U27_03192</name>
</gene>
<sequence length="130" mass="14949">MRYLLDTHIFLWWIVDQPKLSAAAKCVIAAPDHEMYVSAASTWEMIIKSVIGKLSLPPSPEEFIRDQLRINRMLPLPITIEHSLTLATLPMIHKDPFDRMLIAQTIFEEMVLITDDPVIKNYQVNVFPSC</sequence>
<dbReference type="Pfam" id="PF01850">
    <property type="entry name" value="PIN"/>
    <property type="match status" value="1"/>
</dbReference>